<sequence>KLYLRLFYSSSLVLNVNKHAHFLNGYLLICFFGLYYINSVRICMIIDYTAMILIIMGVSGCGKSTVGEALSNQLEWTLLEADDFHSKANKDKMSRGIPLTDGDREPWLIDIHNHIKQLVSQNQHCVVTCSALKQSYRNILLYGTHHGQQHNSAIDDQSALNTTFVYLKGSKEKLIKQIETRKNHFMPVTLLDSQLATLEEPTECRHVVMNIDRKIEDIVSSLVDYVHSIE</sequence>
<keyword evidence="6 8" id="KW-0067">ATP-binding</keyword>
<evidence type="ECO:0000256" key="3">
    <source>
        <dbReference type="ARBA" id="ARBA00022679"/>
    </source>
</evidence>
<dbReference type="GO" id="GO:0005975">
    <property type="term" value="P:carbohydrate metabolic process"/>
    <property type="evidence" value="ECO:0007669"/>
    <property type="project" value="InterPro"/>
</dbReference>
<organism evidence="10 11">
    <name type="scientific">Owenia fusiformis</name>
    <name type="common">Polychaete worm</name>
    <dbReference type="NCBI Taxonomy" id="6347"/>
    <lineage>
        <taxon>Eukaryota</taxon>
        <taxon>Metazoa</taxon>
        <taxon>Spiralia</taxon>
        <taxon>Lophotrochozoa</taxon>
        <taxon>Annelida</taxon>
        <taxon>Polychaeta</taxon>
        <taxon>Sedentaria</taxon>
        <taxon>Canalipalpata</taxon>
        <taxon>Sabellida</taxon>
        <taxon>Oweniida</taxon>
        <taxon>Oweniidae</taxon>
        <taxon>Owenia</taxon>
    </lineage>
</organism>
<keyword evidence="9" id="KW-0472">Membrane</keyword>
<evidence type="ECO:0000313" key="10">
    <source>
        <dbReference type="EMBL" id="CAH1782544.1"/>
    </source>
</evidence>
<evidence type="ECO:0000256" key="1">
    <source>
        <dbReference type="ARBA" id="ARBA00004875"/>
    </source>
</evidence>
<evidence type="ECO:0000256" key="5">
    <source>
        <dbReference type="ARBA" id="ARBA00022777"/>
    </source>
</evidence>
<keyword evidence="11" id="KW-1185">Reference proteome</keyword>
<dbReference type="GO" id="GO:0005737">
    <property type="term" value="C:cytoplasm"/>
    <property type="evidence" value="ECO:0007669"/>
    <property type="project" value="TreeGrafter"/>
</dbReference>
<keyword evidence="3 8" id="KW-0808">Transferase</keyword>
<keyword evidence="4 8" id="KW-0547">Nucleotide-binding</keyword>
<proteinExistence type="inferred from homology"/>
<dbReference type="CDD" id="cd02021">
    <property type="entry name" value="GntK"/>
    <property type="match status" value="1"/>
</dbReference>
<evidence type="ECO:0000256" key="7">
    <source>
        <dbReference type="ARBA" id="ARBA00048090"/>
    </source>
</evidence>
<accession>A0A8S4NQ37</accession>
<dbReference type="Proteomes" id="UP000749559">
    <property type="component" value="Unassembled WGS sequence"/>
</dbReference>
<keyword evidence="9" id="KW-0812">Transmembrane</keyword>
<evidence type="ECO:0000256" key="6">
    <source>
        <dbReference type="ARBA" id="ARBA00022840"/>
    </source>
</evidence>
<evidence type="ECO:0000256" key="2">
    <source>
        <dbReference type="ARBA" id="ARBA00008420"/>
    </source>
</evidence>
<dbReference type="PANTHER" id="PTHR43442">
    <property type="entry name" value="GLUCONOKINASE-RELATED"/>
    <property type="match status" value="1"/>
</dbReference>
<dbReference type="GO" id="GO:0005524">
    <property type="term" value="F:ATP binding"/>
    <property type="evidence" value="ECO:0007669"/>
    <property type="project" value="UniProtKB-KW"/>
</dbReference>
<keyword evidence="9" id="KW-1133">Transmembrane helix</keyword>
<dbReference type="NCBIfam" id="TIGR01313">
    <property type="entry name" value="therm_gnt_kin"/>
    <property type="match status" value="1"/>
</dbReference>
<dbReference type="GO" id="GO:0046316">
    <property type="term" value="F:gluconokinase activity"/>
    <property type="evidence" value="ECO:0007669"/>
    <property type="project" value="UniProtKB-EC"/>
</dbReference>
<dbReference type="EC" id="2.7.1.12" evidence="8"/>
<keyword evidence="5 8" id="KW-0418">Kinase</keyword>
<reference evidence="10" key="1">
    <citation type="submission" date="2022-03" db="EMBL/GenBank/DDBJ databases">
        <authorList>
            <person name="Martin C."/>
        </authorList>
    </citation>
    <scope>NUCLEOTIDE SEQUENCE</scope>
</reference>
<comment type="caution">
    <text evidence="10">The sequence shown here is derived from an EMBL/GenBank/DDBJ whole genome shotgun (WGS) entry which is preliminary data.</text>
</comment>
<comment type="similarity">
    <text evidence="2 8">Belongs to the gluconokinase GntK/GntV family.</text>
</comment>
<gene>
    <name evidence="10" type="ORF">OFUS_LOCUS8981</name>
</gene>
<dbReference type="AlphaFoldDB" id="A0A8S4NQ37"/>
<dbReference type="PANTHER" id="PTHR43442:SF3">
    <property type="entry name" value="GLUCONOKINASE-RELATED"/>
    <property type="match status" value="1"/>
</dbReference>
<dbReference type="InterPro" id="IPR006001">
    <property type="entry name" value="Therm_gnt_kin"/>
</dbReference>
<comment type="catalytic activity">
    <reaction evidence="7 8">
        <text>D-gluconate + ATP = 6-phospho-D-gluconate + ADP + H(+)</text>
        <dbReference type="Rhea" id="RHEA:19433"/>
        <dbReference type="ChEBI" id="CHEBI:15378"/>
        <dbReference type="ChEBI" id="CHEBI:18391"/>
        <dbReference type="ChEBI" id="CHEBI:30616"/>
        <dbReference type="ChEBI" id="CHEBI:58759"/>
        <dbReference type="ChEBI" id="CHEBI:456216"/>
        <dbReference type="EC" id="2.7.1.12"/>
    </reaction>
</comment>
<dbReference type="SUPFAM" id="SSF52540">
    <property type="entry name" value="P-loop containing nucleoside triphosphate hydrolases"/>
    <property type="match status" value="1"/>
</dbReference>
<dbReference type="Gene3D" id="3.40.50.300">
    <property type="entry name" value="P-loop containing nucleotide triphosphate hydrolases"/>
    <property type="match status" value="1"/>
</dbReference>
<name>A0A8S4NQ37_OWEFU</name>
<evidence type="ECO:0000313" key="11">
    <source>
        <dbReference type="Proteomes" id="UP000749559"/>
    </source>
</evidence>
<feature type="transmembrane region" description="Helical" evidence="9">
    <location>
        <begin position="20"/>
        <end position="37"/>
    </location>
</feature>
<evidence type="ECO:0000256" key="8">
    <source>
        <dbReference type="RuleBase" id="RU363066"/>
    </source>
</evidence>
<dbReference type="EMBL" id="CAIIXF020000005">
    <property type="protein sequence ID" value="CAH1782544.1"/>
    <property type="molecule type" value="Genomic_DNA"/>
</dbReference>
<dbReference type="Pfam" id="PF13671">
    <property type="entry name" value="AAA_33"/>
    <property type="match status" value="1"/>
</dbReference>
<comment type="pathway">
    <text evidence="1 8">Carbohydrate acid metabolism; D-gluconate degradation.</text>
</comment>
<protein>
    <recommendedName>
        <fullName evidence="8">Gluconokinase</fullName>
        <ecNumber evidence="8">2.7.1.12</ecNumber>
    </recommendedName>
</protein>
<dbReference type="OrthoDB" id="275177at2759"/>
<evidence type="ECO:0000256" key="9">
    <source>
        <dbReference type="SAM" id="Phobius"/>
    </source>
</evidence>
<dbReference type="InterPro" id="IPR027417">
    <property type="entry name" value="P-loop_NTPase"/>
</dbReference>
<evidence type="ECO:0000256" key="4">
    <source>
        <dbReference type="ARBA" id="ARBA00022741"/>
    </source>
</evidence>
<feature type="non-terminal residue" evidence="10">
    <location>
        <position position="230"/>
    </location>
</feature>
<dbReference type="FunFam" id="3.40.50.300:FF:000522">
    <property type="entry name" value="Gluconokinase"/>
    <property type="match status" value="1"/>
</dbReference>